<proteinExistence type="inferred from homology"/>
<comment type="similarity">
    <text evidence="5">Belongs to the SAT4 family.</text>
</comment>
<feature type="transmembrane region" description="Helical" evidence="6">
    <location>
        <begin position="110"/>
        <end position="129"/>
    </location>
</feature>
<gene>
    <name evidence="8" type="ORF">Daesc_007503</name>
</gene>
<protein>
    <recommendedName>
        <fullName evidence="7">Rhodopsin domain-containing protein</fullName>
    </recommendedName>
</protein>
<dbReference type="PANTHER" id="PTHR33048">
    <property type="entry name" value="PTH11-LIKE INTEGRAL MEMBRANE PROTEIN (AFU_ORTHOLOGUE AFUA_5G11245)"/>
    <property type="match status" value="1"/>
</dbReference>
<keyword evidence="2 6" id="KW-0812">Transmembrane</keyword>
<evidence type="ECO:0000256" key="1">
    <source>
        <dbReference type="ARBA" id="ARBA00004141"/>
    </source>
</evidence>
<evidence type="ECO:0000256" key="6">
    <source>
        <dbReference type="SAM" id="Phobius"/>
    </source>
</evidence>
<feature type="transmembrane region" description="Helical" evidence="6">
    <location>
        <begin position="28"/>
        <end position="48"/>
    </location>
</feature>
<comment type="subcellular location">
    <subcellularLocation>
        <location evidence="1">Membrane</location>
        <topology evidence="1">Multi-pass membrane protein</topology>
    </subcellularLocation>
</comment>
<dbReference type="AlphaFoldDB" id="A0AAX6MED1"/>
<evidence type="ECO:0000256" key="2">
    <source>
        <dbReference type="ARBA" id="ARBA00022692"/>
    </source>
</evidence>
<reference evidence="8 9" key="1">
    <citation type="journal article" date="2024" name="Front Chem Biol">
        <title>Unveiling the potential of Daldinia eschscholtzii MFLUCC 19-0629 through bioactivity and bioinformatics studies for enhanced sustainable agriculture production.</title>
        <authorList>
            <person name="Brooks S."/>
            <person name="Weaver J.A."/>
            <person name="Klomchit A."/>
            <person name="Alharthi S.A."/>
            <person name="Onlamun T."/>
            <person name="Nurani R."/>
            <person name="Vong T.K."/>
            <person name="Alberti F."/>
            <person name="Greco C."/>
        </authorList>
    </citation>
    <scope>NUCLEOTIDE SEQUENCE [LARGE SCALE GENOMIC DNA]</scope>
    <source>
        <strain evidence="8">MFLUCC 19-0629</strain>
    </source>
</reference>
<dbReference type="Pfam" id="PF20684">
    <property type="entry name" value="Fung_rhodopsin"/>
    <property type="match status" value="1"/>
</dbReference>
<sequence length="301" mass="32756">MSVNTTIPLGLETVPGSSGVDSHSRTEIGINAWIIVFSIIFYSLRLFVRINITKSPGLDDVVAGVAFSAGYDADIVGKAALIESEIQAGTASEGTKAEFFKLLVIETLTYFWTIAMVRFSLLAFLPRILRDRHGVVGVIVDVILLILPIWMICAKMMWSKKTLQIVLVLSVGLCAVVIGSVRVVVISKLDFDSRSLISNMHLLGIWTNLEGHIGLWCGCFPALQPILRITSGMPNRFNVFSSTNSDGNKNVNANGPNGTARVYGAGGESYTMMNNESQRAIVLLEMKKPKTATRDVDSCIV</sequence>
<dbReference type="GO" id="GO:0016020">
    <property type="term" value="C:membrane"/>
    <property type="evidence" value="ECO:0007669"/>
    <property type="project" value="UniProtKB-SubCell"/>
</dbReference>
<organism evidence="8 9">
    <name type="scientific">Daldinia eschscholtzii</name>
    <dbReference type="NCBI Taxonomy" id="292717"/>
    <lineage>
        <taxon>Eukaryota</taxon>
        <taxon>Fungi</taxon>
        <taxon>Dikarya</taxon>
        <taxon>Ascomycota</taxon>
        <taxon>Pezizomycotina</taxon>
        <taxon>Sordariomycetes</taxon>
        <taxon>Xylariomycetidae</taxon>
        <taxon>Xylariales</taxon>
        <taxon>Hypoxylaceae</taxon>
        <taxon>Daldinia</taxon>
    </lineage>
</organism>
<evidence type="ECO:0000256" key="3">
    <source>
        <dbReference type="ARBA" id="ARBA00022989"/>
    </source>
</evidence>
<dbReference type="InterPro" id="IPR052337">
    <property type="entry name" value="SAT4-like"/>
</dbReference>
<dbReference type="PANTHER" id="PTHR33048:SF47">
    <property type="entry name" value="INTEGRAL MEMBRANE PROTEIN-RELATED"/>
    <property type="match status" value="1"/>
</dbReference>
<feature type="domain" description="Rhodopsin" evidence="7">
    <location>
        <begin position="134"/>
        <end position="228"/>
    </location>
</feature>
<keyword evidence="4 6" id="KW-0472">Membrane</keyword>
<evidence type="ECO:0000313" key="9">
    <source>
        <dbReference type="Proteomes" id="UP001369815"/>
    </source>
</evidence>
<accession>A0AAX6MED1</accession>
<dbReference type="InterPro" id="IPR049326">
    <property type="entry name" value="Rhodopsin_dom_fungi"/>
</dbReference>
<evidence type="ECO:0000256" key="5">
    <source>
        <dbReference type="ARBA" id="ARBA00038359"/>
    </source>
</evidence>
<evidence type="ECO:0000313" key="8">
    <source>
        <dbReference type="EMBL" id="KAK6950975.1"/>
    </source>
</evidence>
<comment type="caution">
    <text evidence="8">The sequence shown here is derived from an EMBL/GenBank/DDBJ whole genome shotgun (WGS) entry which is preliminary data.</text>
</comment>
<evidence type="ECO:0000256" key="4">
    <source>
        <dbReference type="ARBA" id="ARBA00023136"/>
    </source>
</evidence>
<feature type="transmembrane region" description="Helical" evidence="6">
    <location>
        <begin position="135"/>
        <end position="153"/>
    </location>
</feature>
<name>A0AAX6MED1_9PEZI</name>
<evidence type="ECO:0000259" key="7">
    <source>
        <dbReference type="Pfam" id="PF20684"/>
    </source>
</evidence>
<keyword evidence="3 6" id="KW-1133">Transmembrane helix</keyword>
<keyword evidence="9" id="KW-1185">Reference proteome</keyword>
<feature type="transmembrane region" description="Helical" evidence="6">
    <location>
        <begin position="165"/>
        <end position="185"/>
    </location>
</feature>
<dbReference type="EMBL" id="JBANMG010000007">
    <property type="protein sequence ID" value="KAK6950975.1"/>
    <property type="molecule type" value="Genomic_DNA"/>
</dbReference>
<dbReference type="Proteomes" id="UP001369815">
    <property type="component" value="Unassembled WGS sequence"/>
</dbReference>